<feature type="binding site" evidence="21">
    <location>
        <position position="728"/>
    </location>
    <ligand>
        <name>Mg(2+)</name>
        <dbReference type="ChEBI" id="CHEBI:18420"/>
    </ligand>
</feature>
<evidence type="ECO:0000256" key="3">
    <source>
        <dbReference type="ARBA" id="ARBA00004236"/>
    </source>
</evidence>
<evidence type="ECO:0000256" key="23">
    <source>
        <dbReference type="SAM" id="MobiDB-lite"/>
    </source>
</evidence>
<evidence type="ECO:0000256" key="1">
    <source>
        <dbReference type="ARBA" id="ARBA00001946"/>
    </source>
</evidence>
<keyword evidence="11 20" id="KW-0067">ATP-binding</keyword>
<dbReference type="GO" id="GO:0016887">
    <property type="term" value="F:ATP hydrolysis activity"/>
    <property type="evidence" value="ECO:0007669"/>
    <property type="project" value="InterPro"/>
</dbReference>
<evidence type="ECO:0000256" key="6">
    <source>
        <dbReference type="ARBA" id="ARBA00022475"/>
    </source>
</evidence>
<dbReference type="SFLD" id="SFLDS00003">
    <property type="entry name" value="Haloacid_Dehalogenase"/>
    <property type="match status" value="1"/>
</dbReference>
<feature type="binding site" evidence="21">
    <location>
        <position position="730"/>
    </location>
    <ligand>
        <name>Mg(2+)</name>
        <dbReference type="ChEBI" id="CHEBI:18420"/>
    </ligand>
</feature>
<comment type="subcellular location">
    <subcellularLocation>
        <location evidence="3">Cell membrane</location>
    </subcellularLocation>
    <subcellularLocation>
        <location evidence="4">Golgi apparatus</location>
    </subcellularLocation>
    <subcellularLocation>
        <location evidence="2 22">Membrane</location>
        <topology evidence="2 22">Multi-pass membrane protein</topology>
    </subcellularLocation>
</comment>
<dbReference type="InterPro" id="IPR023214">
    <property type="entry name" value="HAD_sf"/>
</dbReference>
<evidence type="ECO:0000313" key="27">
    <source>
        <dbReference type="EMBL" id="TRY65329.1"/>
    </source>
</evidence>
<dbReference type="EC" id="7.6.2.1" evidence="22"/>
<keyword evidence="10 20" id="KW-0547">Nucleotide-binding</keyword>
<feature type="transmembrane region" description="Helical" evidence="22">
    <location>
        <begin position="659"/>
        <end position="682"/>
    </location>
</feature>
<evidence type="ECO:0000256" key="19">
    <source>
        <dbReference type="PIRSR" id="PIRSR606539-1"/>
    </source>
</evidence>
<keyword evidence="13 22" id="KW-1278">Translocase</keyword>
<feature type="binding site" evidence="20">
    <location>
        <position position="984"/>
    </location>
    <ligand>
        <name>ATP</name>
        <dbReference type="ChEBI" id="CHEBI:30616"/>
    </ligand>
</feature>
<evidence type="ECO:0000256" key="15">
    <source>
        <dbReference type="ARBA" id="ARBA00023034"/>
    </source>
</evidence>
<feature type="binding site" evidence="20">
    <location>
        <position position="869"/>
    </location>
    <ligand>
        <name>ATP</name>
        <dbReference type="ChEBI" id="CHEBI:30616"/>
    </ligand>
</feature>
<dbReference type="PANTHER" id="PTHR24092">
    <property type="entry name" value="PROBABLE PHOSPHOLIPID-TRANSPORTING ATPASE"/>
    <property type="match status" value="1"/>
</dbReference>
<feature type="binding site" evidence="20">
    <location>
        <position position="1074"/>
    </location>
    <ligand>
        <name>ATP</name>
        <dbReference type="ChEBI" id="CHEBI:30616"/>
    </ligand>
</feature>
<dbReference type="GO" id="GO:0005524">
    <property type="term" value="F:ATP binding"/>
    <property type="evidence" value="ECO:0007669"/>
    <property type="project" value="UniProtKB-UniRule"/>
</dbReference>
<evidence type="ECO:0000256" key="22">
    <source>
        <dbReference type="RuleBase" id="RU362033"/>
    </source>
</evidence>
<evidence type="ECO:0000256" key="7">
    <source>
        <dbReference type="ARBA" id="ARBA00022553"/>
    </source>
</evidence>
<dbReference type="InterPro" id="IPR008250">
    <property type="entry name" value="ATPase_P-typ_transduc_dom_A_sf"/>
</dbReference>
<keyword evidence="9 21" id="KW-0479">Metal-binding</keyword>
<sequence length="1680" mass="188127">HPYTSDEEKPFPFEQLLWSLRIPGRSPEVTAASSSIHITCSVSVPRQSVWGTSKGKIMNVVVPCVSKKLIICPEDLSVVSHDGAMTVNPRPKGNTELDSDERKASCCSSRLPRNYVASSEERIPAFAVPAAPLKRDYAPISEALLEAPHRRRMYFNRRSKKIHSEGEQLVLTPLSQDSPPRQEQPGSPNMCSLLADRVNAVYLVIWSSKEELVNRKEPLSTFSSWRSVIVERATRQTDRQTDRQGELRSCAFKCKTLAHTCEWNPSLRTSGSGEPGVAQMSLREKLWSSCDRRARRPSRVVRLSSPAPHHAAAGSWMMMMMRRSRRMGRAGRGGTRPACSAAGYRKAEDEMSGTTSQAEPVDGTARTVLLNRAQTTKFCDNHVSTAKYGILSFLPRFLYEQIRRAANSFFLFIALMQQIPDVSPTGRYTTLVPLIFILTVAGIKEIIEDYKRHKADNTVNKKKTTVLRNGAWQTVIWKQVAVGDIVKVTNGQHLPADMVIVSSSEPQAMCYTETSNLDGETNLKIRQGLALTASFQSLEELVALAGRLECEGPNRHLYDFTGTLRLDNHNPVPLGPDQVLLRGAQLRNTQWVVGIVNSTKAPLKRSNVERVTNVQILVLFGILLVMALISSVGAAIWNKQHTDEACWYLSRAGDISLNFAYNLLTFIILYNNLIPISLLVTLEVVKFTQALFINWDVEMYYAETDTPAMARTSNLNEELGQVKYLFSDKTGTLTCNIMNFKKCTIAGITYGHFPDLDCDRSMEDFSHLPSTSHNSTEFDDPALIQNIEKKHPTSPQICEFLTMMAVCHTVVPEREDNQIIYQASSPDEGALVKGAKSLGFVFTARTPHSVIIDARGTEQTYELLNVLEFSSNRKRMSVIVRTPSGKLRLYCKGADNVIFERLDEMSQYKDLTVAHLEQFATEGLRTLCFAYVDLEEEAYQEWLKEYTTNLLLLGATAIEDRLQAGVPETIATLMRADIKIWVLTGDKQETAINIGYSCRLVSHGMSLIIVNEDSLDATRATLTAHCSSLGDSLRKENELALIIDGQTLKYALSFEVRQAFLDLALSCKAVICCRVSPLQKSEIVDMVKKHVKAITLAIGDGANDVGMIQTAHVGVGISGNEGMQATNSSDYSIAQFSYLEKLLLVHGAWSYNRVTKCILYCFYKNVVLYIIELWFAFVNGFSGQILFERWCIGLYNVIFTALPPFTLGIFDRPCSQQNMLRFPQLYRITQNAEGFNTKVFWGHCINALIHSIILFWFPLKALEHDTPFDNGNSVDYLFVGNIVYTYVVITVCLKAGMETTAWTRFSHLAVWGSMVLWMLFFAVYSAIWPSIPIAPDMLGQAGRVMQCWSFWLGLVLVPTAGRRTVKKTLLEEVQELEARAVDPGAAVLRDASGRSLNERAHLLTRVFRKTPSSVGRSNSVQQTVSHGYAFSQEEHGVVSQSQVVRSYDTTRQRPTSISPEITTPMQERTHTHTRIHTCVRLGGMPIAELGWGGLQTHAHTRMPCYHPEELPKHTAIPLRRNPHLAAHTYTHTFFSLPLIMAAAVSSRAHLEEESHRRLKQKVDLCRLLRLKCSSGLSHRNRFRNDLRWSVFFKIKDRKEGDDSHIYSGVFDPATPSSPTMLHCSKAHTLICELEPALSGFTASNMGNPFQSCSTSAGNTWIHFNSVQGLLQSCSDLKHSV</sequence>
<feature type="binding site" evidence="20">
    <location>
        <position position="1104"/>
    </location>
    <ligand>
        <name>ATP</name>
        <dbReference type="ChEBI" id="CHEBI:30616"/>
    </ligand>
</feature>
<feature type="transmembrane region" description="Helical" evidence="22">
    <location>
        <begin position="1192"/>
        <end position="1210"/>
    </location>
</feature>
<dbReference type="GO" id="GO:0005886">
    <property type="term" value="C:plasma membrane"/>
    <property type="evidence" value="ECO:0007669"/>
    <property type="project" value="UniProtKB-SubCell"/>
</dbReference>
<dbReference type="InterPro" id="IPR023299">
    <property type="entry name" value="ATPase_P-typ_cyto_dom_N"/>
</dbReference>
<dbReference type="InterPro" id="IPR023298">
    <property type="entry name" value="ATPase_P-typ_TM_dom_sf"/>
</dbReference>
<feature type="domain" description="P-type ATPase A" evidence="24">
    <location>
        <begin position="460"/>
        <end position="521"/>
    </location>
</feature>
<dbReference type="Proteomes" id="UP000316079">
    <property type="component" value="Unassembled WGS sequence"/>
</dbReference>
<dbReference type="Gene3D" id="3.40.1110.10">
    <property type="entry name" value="Calcium-transporting ATPase, cytoplasmic domain N"/>
    <property type="match status" value="1"/>
</dbReference>
<evidence type="ECO:0000256" key="2">
    <source>
        <dbReference type="ARBA" id="ARBA00004141"/>
    </source>
</evidence>
<dbReference type="NCBIfam" id="TIGR01652">
    <property type="entry name" value="ATPase-Plipid"/>
    <property type="match status" value="1"/>
</dbReference>
<feature type="binding site" evidence="20">
    <location>
        <position position="925"/>
    </location>
    <ligand>
        <name>ATP</name>
        <dbReference type="ChEBI" id="CHEBI:30616"/>
    </ligand>
</feature>
<dbReference type="InterPro" id="IPR018303">
    <property type="entry name" value="ATPase_P-typ_P_site"/>
</dbReference>
<dbReference type="GO" id="GO:0090556">
    <property type="term" value="F:phosphatidylserine floppase activity"/>
    <property type="evidence" value="ECO:0007669"/>
    <property type="project" value="RHEA"/>
</dbReference>
<dbReference type="InterPro" id="IPR001757">
    <property type="entry name" value="P_typ_ATPase"/>
</dbReference>
<dbReference type="FunFam" id="3.40.50.1000:FF:000010">
    <property type="entry name" value="Phospholipid-transporting ATPase"/>
    <property type="match status" value="1"/>
</dbReference>
<feature type="binding site" evidence="20">
    <location>
        <position position="729"/>
    </location>
    <ligand>
        <name>ATP</name>
        <dbReference type="ChEBI" id="CHEBI:30616"/>
    </ligand>
</feature>
<evidence type="ECO:0000256" key="20">
    <source>
        <dbReference type="PIRSR" id="PIRSR606539-2"/>
    </source>
</evidence>
<evidence type="ECO:0000256" key="13">
    <source>
        <dbReference type="ARBA" id="ARBA00022967"/>
    </source>
</evidence>
<feature type="binding site" evidence="21">
    <location>
        <position position="1100"/>
    </location>
    <ligand>
        <name>Mg(2+)</name>
        <dbReference type="ChEBI" id="CHEBI:18420"/>
    </ligand>
</feature>
<keyword evidence="12 21" id="KW-0460">Magnesium</keyword>
<feature type="transmembrane region" description="Helical" evidence="22">
    <location>
        <begin position="1277"/>
        <end position="1296"/>
    </location>
</feature>
<dbReference type="SFLD" id="SFLDF00027">
    <property type="entry name" value="p-type_atpase"/>
    <property type="match status" value="1"/>
</dbReference>
<reference evidence="27 28" key="1">
    <citation type="journal article" date="2019" name="Sci. Data">
        <title>Hybrid genome assembly and annotation of Danionella translucida.</title>
        <authorList>
            <person name="Kadobianskyi M."/>
            <person name="Schulze L."/>
            <person name="Schuelke M."/>
            <person name="Judkewitz B."/>
        </authorList>
    </citation>
    <scope>NUCLEOTIDE SEQUENCE [LARGE SCALE GENOMIC DNA]</scope>
    <source>
        <strain evidence="27 28">Bolton</strain>
    </source>
</reference>
<comment type="caution">
    <text evidence="27">The sequence shown here is derived from an EMBL/GenBank/DDBJ whole genome shotgun (WGS) entry which is preliminary data.</text>
</comment>
<dbReference type="OrthoDB" id="377733at2759"/>
<dbReference type="InterPro" id="IPR036412">
    <property type="entry name" value="HAD-like_sf"/>
</dbReference>
<dbReference type="Pfam" id="PF16209">
    <property type="entry name" value="PhoLip_ATPase_N"/>
    <property type="match status" value="1"/>
</dbReference>
<evidence type="ECO:0000313" key="28">
    <source>
        <dbReference type="Proteomes" id="UP000316079"/>
    </source>
</evidence>
<dbReference type="InterPro" id="IPR006539">
    <property type="entry name" value="P-type_ATPase_IV"/>
</dbReference>
<keyword evidence="14 22" id="KW-1133">Transmembrane helix</keyword>
<dbReference type="Pfam" id="PF00122">
    <property type="entry name" value="E1-E2_ATPase"/>
    <property type="match status" value="1"/>
</dbReference>
<proteinExistence type="inferred from homology"/>
<dbReference type="InterPro" id="IPR032630">
    <property type="entry name" value="P_typ_ATPase_c"/>
</dbReference>
<evidence type="ECO:0000256" key="14">
    <source>
        <dbReference type="ARBA" id="ARBA00022989"/>
    </source>
</evidence>
<keyword evidence="15" id="KW-0333">Golgi apparatus</keyword>
<dbReference type="GO" id="GO:0000287">
    <property type="term" value="F:magnesium ion binding"/>
    <property type="evidence" value="ECO:0007669"/>
    <property type="project" value="UniProtKB-UniRule"/>
</dbReference>
<accession>A0A553NIU2</accession>
<feature type="binding site" evidence="20">
    <location>
        <position position="728"/>
    </location>
    <ligand>
        <name>ATP</name>
        <dbReference type="ChEBI" id="CHEBI:30616"/>
    </ligand>
</feature>
<feature type="transmembrane region" description="Helical" evidence="22">
    <location>
        <begin position="1308"/>
        <end position="1331"/>
    </location>
</feature>
<feature type="non-terminal residue" evidence="27">
    <location>
        <position position="1"/>
    </location>
</feature>
<dbReference type="SUPFAM" id="SSF81660">
    <property type="entry name" value="Metal cation-transporting ATPase, ATP-binding domain N"/>
    <property type="match status" value="1"/>
</dbReference>
<name>A0A553NIU2_9TELE</name>
<comment type="catalytic activity">
    <reaction evidence="17 22">
        <text>ATP + H2O + phospholipidSide 1 = ADP + phosphate + phospholipidSide 2.</text>
        <dbReference type="EC" id="7.6.2.1"/>
    </reaction>
</comment>
<dbReference type="Pfam" id="PF16212">
    <property type="entry name" value="PhoLip_ATPase_C"/>
    <property type="match status" value="1"/>
</dbReference>
<dbReference type="STRING" id="623744.A0A553NIU2"/>
<keyword evidence="8 22" id="KW-0812">Transmembrane</keyword>
<feature type="transmembrane region" description="Helical" evidence="22">
    <location>
        <begin position="1239"/>
        <end position="1257"/>
    </location>
</feature>
<gene>
    <name evidence="27" type="ORF">DNTS_002215</name>
</gene>
<feature type="transmembrane region" description="Helical" evidence="22">
    <location>
        <begin position="428"/>
        <end position="447"/>
    </location>
</feature>
<dbReference type="PRINTS" id="PR00119">
    <property type="entry name" value="CATATPASE"/>
</dbReference>
<feature type="binding site" evidence="20">
    <location>
        <position position="892"/>
    </location>
    <ligand>
        <name>ATP</name>
        <dbReference type="ChEBI" id="CHEBI:30616"/>
    </ligand>
</feature>
<dbReference type="NCBIfam" id="TIGR01494">
    <property type="entry name" value="ATPase_P-type"/>
    <property type="match status" value="3"/>
</dbReference>
<evidence type="ECO:0000256" key="9">
    <source>
        <dbReference type="ARBA" id="ARBA00022723"/>
    </source>
</evidence>
<dbReference type="PROSITE" id="PS00154">
    <property type="entry name" value="ATPASE_E1_E2"/>
    <property type="match status" value="1"/>
</dbReference>
<dbReference type="EMBL" id="SRMA01026931">
    <property type="protein sequence ID" value="TRY65329.1"/>
    <property type="molecule type" value="Genomic_DNA"/>
</dbReference>
<feature type="binding site" evidence="20">
    <location>
        <position position="1080"/>
    </location>
    <ligand>
        <name>ATP</name>
        <dbReference type="ChEBI" id="CHEBI:30616"/>
    </ligand>
</feature>
<feature type="binding site" evidence="20">
    <location>
        <position position="985"/>
    </location>
    <ligand>
        <name>ATP</name>
        <dbReference type="ChEBI" id="CHEBI:30616"/>
    </ligand>
</feature>
<dbReference type="PANTHER" id="PTHR24092:SF98">
    <property type="entry name" value="PHOSPHOLIPID-TRANSPORTING ATPASE IB"/>
    <property type="match status" value="1"/>
</dbReference>
<protein>
    <recommendedName>
        <fullName evidence="22">Phospholipid-transporting ATPase</fullName>
        <ecNumber evidence="22">7.6.2.1</ecNumber>
    </recommendedName>
</protein>
<evidence type="ECO:0000259" key="26">
    <source>
        <dbReference type="Pfam" id="PF16212"/>
    </source>
</evidence>
<feature type="region of interest" description="Disordered" evidence="23">
    <location>
        <begin position="83"/>
        <end position="103"/>
    </location>
</feature>
<keyword evidence="28" id="KW-1185">Reference proteome</keyword>
<feature type="binding site" evidence="21">
    <location>
        <position position="1104"/>
    </location>
    <ligand>
        <name>Mg(2+)</name>
        <dbReference type="ChEBI" id="CHEBI:18420"/>
    </ligand>
</feature>
<dbReference type="Gene3D" id="2.70.150.10">
    <property type="entry name" value="Calcium-transporting ATPase, cytoplasmic transduction domain A"/>
    <property type="match status" value="1"/>
</dbReference>
<evidence type="ECO:0000256" key="17">
    <source>
        <dbReference type="ARBA" id="ARBA00034036"/>
    </source>
</evidence>
<dbReference type="GO" id="GO:0005802">
    <property type="term" value="C:trans-Golgi network"/>
    <property type="evidence" value="ECO:0007669"/>
    <property type="project" value="TreeGrafter"/>
</dbReference>
<dbReference type="SUPFAM" id="SSF81665">
    <property type="entry name" value="Calcium ATPase, transmembrane domain M"/>
    <property type="match status" value="1"/>
</dbReference>
<dbReference type="CDD" id="cd02073">
    <property type="entry name" value="P-type_ATPase_APLT_Dnf-like"/>
    <property type="match status" value="1"/>
</dbReference>
<keyword evidence="16 22" id="KW-0472">Membrane</keyword>
<dbReference type="GO" id="GO:0045332">
    <property type="term" value="P:phospholipid translocation"/>
    <property type="evidence" value="ECO:0007669"/>
    <property type="project" value="TreeGrafter"/>
</dbReference>
<feature type="binding site" evidence="20">
    <location>
        <position position="986"/>
    </location>
    <ligand>
        <name>ATP</name>
        <dbReference type="ChEBI" id="CHEBI:30616"/>
    </ligand>
</feature>
<dbReference type="InterPro" id="IPR044492">
    <property type="entry name" value="P_typ_ATPase_HD_dom"/>
</dbReference>
<feature type="binding site" evidence="20">
    <location>
        <position position="1103"/>
    </location>
    <ligand>
        <name>ATP</name>
        <dbReference type="ChEBI" id="CHEBI:30616"/>
    </ligand>
</feature>
<feature type="binding site" evidence="20">
    <location>
        <position position="730"/>
    </location>
    <ligand>
        <name>ATP</name>
        <dbReference type="ChEBI" id="CHEBI:30616"/>
    </ligand>
</feature>
<dbReference type="InterPro" id="IPR059000">
    <property type="entry name" value="ATPase_P-type_domA"/>
</dbReference>
<feature type="binding site" evidence="20">
    <location>
        <position position="828"/>
    </location>
    <ligand>
        <name>ATP</name>
        <dbReference type="ChEBI" id="CHEBI:30616"/>
    </ligand>
</feature>
<evidence type="ECO:0000256" key="21">
    <source>
        <dbReference type="PIRSR" id="PIRSR606539-3"/>
    </source>
</evidence>
<dbReference type="GO" id="GO:0048666">
    <property type="term" value="P:neuron development"/>
    <property type="evidence" value="ECO:0007669"/>
    <property type="project" value="TreeGrafter"/>
</dbReference>
<evidence type="ECO:0000259" key="24">
    <source>
        <dbReference type="Pfam" id="PF00122"/>
    </source>
</evidence>
<dbReference type="InterPro" id="IPR032631">
    <property type="entry name" value="P-type_ATPase_N"/>
</dbReference>
<evidence type="ECO:0000256" key="16">
    <source>
        <dbReference type="ARBA" id="ARBA00023136"/>
    </source>
</evidence>
<evidence type="ECO:0000256" key="5">
    <source>
        <dbReference type="ARBA" id="ARBA00008109"/>
    </source>
</evidence>
<keyword evidence="6" id="KW-1003">Cell membrane</keyword>
<comment type="similarity">
    <text evidence="5 22">Belongs to the cation transport ATPase (P-type) (TC 3.A.3) family. Type IV subfamily.</text>
</comment>
<dbReference type="Pfam" id="PF13246">
    <property type="entry name" value="Cation_ATPase"/>
    <property type="match status" value="1"/>
</dbReference>
<dbReference type="FunFam" id="3.40.1110.10:FF:000010">
    <property type="entry name" value="Phospholipid-transporting ATPase"/>
    <property type="match status" value="1"/>
</dbReference>
<dbReference type="Gene3D" id="3.40.50.1000">
    <property type="entry name" value="HAD superfamily/HAD-like"/>
    <property type="match status" value="1"/>
</dbReference>
<dbReference type="SUPFAM" id="SSF56784">
    <property type="entry name" value="HAD-like"/>
    <property type="match status" value="1"/>
</dbReference>
<evidence type="ECO:0000259" key="25">
    <source>
        <dbReference type="Pfam" id="PF16209"/>
    </source>
</evidence>
<feature type="domain" description="P-type ATPase C-terminal" evidence="26">
    <location>
        <begin position="1127"/>
        <end position="1359"/>
    </location>
</feature>
<feature type="compositionally biased region" description="Polar residues" evidence="23">
    <location>
        <begin position="173"/>
        <end position="189"/>
    </location>
</feature>
<dbReference type="FunFam" id="2.70.150.10:FF:000021">
    <property type="entry name" value="Phospholipid-transporting ATPase"/>
    <property type="match status" value="1"/>
</dbReference>
<evidence type="ECO:0000256" key="11">
    <source>
        <dbReference type="ARBA" id="ARBA00022840"/>
    </source>
</evidence>
<organism evidence="27 28">
    <name type="scientific">Danionella cerebrum</name>
    <dbReference type="NCBI Taxonomy" id="2873325"/>
    <lineage>
        <taxon>Eukaryota</taxon>
        <taxon>Metazoa</taxon>
        <taxon>Chordata</taxon>
        <taxon>Craniata</taxon>
        <taxon>Vertebrata</taxon>
        <taxon>Euteleostomi</taxon>
        <taxon>Actinopterygii</taxon>
        <taxon>Neopterygii</taxon>
        <taxon>Teleostei</taxon>
        <taxon>Ostariophysi</taxon>
        <taxon>Cypriniformes</taxon>
        <taxon>Danionidae</taxon>
        <taxon>Danioninae</taxon>
        <taxon>Danionella</taxon>
    </lineage>
</organism>
<comment type="catalytic activity">
    <reaction evidence="18">
        <text>a 1,2-diacyl-sn-glycero-3-phospho-L-serine(out) + ATP + H2O = a 1,2-diacyl-sn-glycero-3-phospho-L-serine(in) + ADP + phosphate + H(+)</text>
        <dbReference type="Rhea" id="RHEA:38567"/>
        <dbReference type="ChEBI" id="CHEBI:15377"/>
        <dbReference type="ChEBI" id="CHEBI:15378"/>
        <dbReference type="ChEBI" id="CHEBI:30616"/>
        <dbReference type="ChEBI" id="CHEBI:43474"/>
        <dbReference type="ChEBI" id="CHEBI:57262"/>
        <dbReference type="ChEBI" id="CHEBI:456216"/>
    </reaction>
    <physiologicalReaction direction="left-to-right" evidence="18">
        <dbReference type="Rhea" id="RHEA:38568"/>
    </physiologicalReaction>
</comment>
<feature type="region of interest" description="Disordered" evidence="23">
    <location>
        <begin position="166"/>
        <end position="189"/>
    </location>
</feature>
<evidence type="ECO:0000256" key="4">
    <source>
        <dbReference type="ARBA" id="ARBA00004555"/>
    </source>
</evidence>
<evidence type="ECO:0000256" key="10">
    <source>
        <dbReference type="ARBA" id="ARBA00022741"/>
    </source>
</evidence>
<feature type="domain" description="P-type ATPase N-terminal" evidence="25">
    <location>
        <begin position="374"/>
        <end position="431"/>
    </location>
</feature>
<keyword evidence="7" id="KW-0597">Phosphoprotein</keyword>
<comment type="cofactor">
    <cofactor evidence="1 21">
        <name>Mg(2+)</name>
        <dbReference type="ChEBI" id="CHEBI:18420"/>
    </cofactor>
</comment>
<evidence type="ECO:0000256" key="12">
    <source>
        <dbReference type="ARBA" id="ARBA00022842"/>
    </source>
</evidence>
<feature type="transmembrane region" description="Helical" evidence="22">
    <location>
        <begin position="614"/>
        <end position="637"/>
    </location>
</feature>
<evidence type="ECO:0000256" key="8">
    <source>
        <dbReference type="ARBA" id="ARBA00022692"/>
    </source>
</evidence>
<dbReference type="SUPFAM" id="SSF81653">
    <property type="entry name" value="Calcium ATPase, transduction domain A"/>
    <property type="match status" value="1"/>
</dbReference>
<feature type="transmembrane region" description="Helical" evidence="22">
    <location>
        <begin position="1166"/>
        <end position="1186"/>
    </location>
</feature>
<dbReference type="SFLD" id="SFLDG00002">
    <property type="entry name" value="C1.7:_P-type_atpase_like"/>
    <property type="match status" value="1"/>
</dbReference>
<evidence type="ECO:0000256" key="18">
    <source>
        <dbReference type="ARBA" id="ARBA00051303"/>
    </source>
</evidence>
<feature type="region of interest" description="Disordered" evidence="23">
    <location>
        <begin position="328"/>
        <end position="360"/>
    </location>
</feature>
<feature type="active site" description="4-aspartylphosphate intermediate" evidence="19">
    <location>
        <position position="728"/>
    </location>
</feature>